<dbReference type="EMBL" id="HBUE01310571">
    <property type="protein sequence ID" value="CAG6583076.1"/>
    <property type="molecule type" value="Transcribed_RNA"/>
</dbReference>
<feature type="region of interest" description="Disordered" evidence="1">
    <location>
        <begin position="1"/>
        <end position="30"/>
    </location>
</feature>
<evidence type="ECO:0000313" key="2">
    <source>
        <dbReference type="EMBL" id="CAG6583076.1"/>
    </source>
</evidence>
<organism evidence="2">
    <name type="scientific">Culex pipiens</name>
    <name type="common">House mosquito</name>
    <dbReference type="NCBI Taxonomy" id="7175"/>
    <lineage>
        <taxon>Eukaryota</taxon>
        <taxon>Metazoa</taxon>
        <taxon>Ecdysozoa</taxon>
        <taxon>Arthropoda</taxon>
        <taxon>Hexapoda</taxon>
        <taxon>Insecta</taxon>
        <taxon>Pterygota</taxon>
        <taxon>Neoptera</taxon>
        <taxon>Endopterygota</taxon>
        <taxon>Diptera</taxon>
        <taxon>Nematocera</taxon>
        <taxon>Culicoidea</taxon>
        <taxon>Culicidae</taxon>
        <taxon>Culicinae</taxon>
        <taxon>Culicini</taxon>
        <taxon>Culex</taxon>
        <taxon>Culex</taxon>
    </lineage>
</organism>
<feature type="compositionally biased region" description="Polar residues" evidence="1">
    <location>
        <begin position="16"/>
        <end position="30"/>
    </location>
</feature>
<proteinExistence type="predicted"/>
<name>A0A8D8K4V3_CULPI</name>
<accession>A0A8D8K4V3</accession>
<dbReference type="AlphaFoldDB" id="A0A8D8K4V3"/>
<protein>
    <submittedName>
        <fullName evidence="2">(northern house mosquito) hypothetical protein</fullName>
    </submittedName>
</protein>
<dbReference type="EMBL" id="HBUE01204323">
    <property type="protein sequence ID" value="CAG6531220.1"/>
    <property type="molecule type" value="Transcribed_RNA"/>
</dbReference>
<feature type="region of interest" description="Disordered" evidence="1">
    <location>
        <begin position="75"/>
        <end position="100"/>
    </location>
</feature>
<evidence type="ECO:0000256" key="1">
    <source>
        <dbReference type="SAM" id="MobiDB-lite"/>
    </source>
</evidence>
<reference evidence="2" key="1">
    <citation type="submission" date="2021-05" db="EMBL/GenBank/DDBJ databases">
        <authorList>
            <person name="Alioto T."/>
            <person name="Alioto T."/>
            <person name="Gomez Garrido J."/>
        </authorList>
    </citation>
    <scope>NUCLEOTIDE SEQUENCE</scope>
</reference>
<sequence>MLGKIQSRIKQENNPRPETQLASYPQNNSHHAPCIEVKYPLRIPEEPFADAGLLPVPRKLVIVAKVAPCCHHRPAQAKNPTKHCAGTRRPPPTGTGYRTGGAFRRILPPGWTSDGFHCEFGRALKTCVVLF</sequence>